<evidence type="ECO:0000256" key="1">
    <source>
        <dbReference type="ARBA" id="ARBA00004651"/>
    </source>
</evidence>
<name>A0A329Y383_RHITR</name>
<dbReference type="Pfam" id="PF00528">
    <property type="entry name" value="BPD_transp_1"/>
    <property type="match status" value="1"/>
</dbReference>
<accession>A0A329Y383</accession>
<feature type="transmembrane region" description="Helical" evidence="7">
    <location>
        <begin position="156"/>
        <end position="180"/>
    </location>
</feature>
<dbReference type="PROSITE" id="PS50928">
    <property type="entry name" value="ABC_TM1"/>
    <property type="match status" value="1"/>
</dbReference>
<dbReference type="EMBL" id="QMKK01000056">
    <property type="protein sequence ID" value="RAX37903.1"/>
    <property type="molecule type" value="Genomic_DNA"/>
</dbReference>
<comment type="caution">
    <text evidence="9">The sequence shown here is derived from an EMBL/GenBank/DDBJ whole genome shotgun (WGS) entry which is preliminary data.</text>
</comment>
<organism evidence="9 10">
    <name type="scientific">Rhizobium tropici</name>
    <dbReference type="NCBI Taxonomy" id="398"/>
    <lineage>
        <taxon>Bacteria</taxon>
        <taxon>Pseudomonadati</taxon>
        <taxon>Pseudomonadota</taxon>
        <taxon>Alphaproteobacteria</taxon>
        <taxon>Hyphomicrobiales</taxon>
        <taxon>Rhizobiaceae</taxon>
        <taxon>Rhizobium/Agrobacterium group</taxon>
        <taxon>Rhizobium</taxon>
    </lineage>
</organism>
<dbReference type="AlphaFoldDB" id="A0A329Y383"/>
<feature type="transmembrane region" description="Helical" evidence="7">
    <location>
        <begin position="261"/>
        <end position="284"/>
    </location>
</feature>
<feature type="transmembrane region" description="Helical" evidence="7">
    <location>
        <begin position="106"/>
        <end position="126"/>
    </location>
</feature>
<sequence length="293" mass="32550">MSFSKRLGKVMPAIVLSPSLAVITVCVYGFIAYTALLSFTGSKMFANFTFVGWRQYGRLFENPRWITAIENMAIFGCLYIIGATCLGLFIAILIDQRIRFEGVFRAIFLYPMALSFVVTGVIWQWLLNPGLGLEHMMRGLGWESFSFQWLIEPDRAIYTIVIAGVWQVTGFVMALFLAGLRGIDTEILRAARIDGAPIHKVYTRIIIPALRPAFLTVFVIEAHLAIKSYDLVVALTKGGPGVSTELPSTFMYSMTFTRNELAVGAASATVMLVTLASIIIPYLYSELRNEPAT</sequence>
<dbReference type="Gene3D" id="1.10.3720.10">
    <property type="entry name" value="MetI-like"/>
    <property type="match status" value="1"/>
</dbReference>
<feature type="transmembrane region" description="Helical" evidence="7">
    <location>
        <begin position="12"/>
        <end position="36"/>
    </location>
</feature>
<evidence type="ECO:0000313" key="9">
    <source>
        <dbReference type="EMBL" id="RAX37903.1"/>
    </source>
</evidence>
<dbReference type="GO" id="GO:0005886">
    <property type="term" value="C:plasma membrane"/>
    <property type="evidence" value="ECO:0007669"/>
    <property type="project" value="UniProtKB-SubCell"/>
</dbReference>
<evidence type="ECO:0000256" key="5">
    <source>
        <dbReference type="ARBA" id="ARBA00022989"/>
    </source>
</evidence>
<dbReference type="OrthoDB" id="9805108at2"/>
<gene>
    <name evidence="9" type="ORF">DQ393_29920</name>
</gene>
<dbReference type="Proteomes" id="UP000251205">
    <property type="component" value="Unassembled WGS sequence"/>
</dbReference>
<proteinExistence type="inferred from homology"/>
<dbReference type="PANTHER" id="PTHR30193">
    <property type="entry name" value="ABC TRANSPORTER PERMEASE PROTEIN"/>
    <property type="match status" value="1"/>
</dbReference>
<dbReference type="PANTHER" id="PTHR30193:SF42">
    <property type="entry name" value="ABC TRANSPORTER PERMEASE PROTEIN"/>
    <property type="match status" value="1"/>
</dbReference>
<keyword evidence="5 7" id="KW-1133">Transmembrane helix</keyword>
<keyword evidence="4 7" id="KW-0812">Transmembrane</keyword>
<dbReference type="RefSeq" id="WP_112345335.1">
    <property type="nucleotide sequence ID" value="NZ_QMKK01000056.1"/>
</dbReference>
<evidence type="ECO:0000313" key="10">
    <source>
        <dbReference type="Proteomes" id="UP000251205"/>
    </source>
</evidence>
<dbReference type="InterPro" id="IPR000515">
    <property type="entry name" value="MetI-like"/>
</dbReference>
<evidence type="ECO:0000256" key="4">
    <source>
        <dbReference type="ARBA" id="ARBA00022692"/>
    </source>
</evidence>
<keyword evidence="2 7" id="KW-0813">Transport</keyword>
<protein>
    <submittedName>
        <fullName evidence="9">Sugar ABC transporter permease</fullName>
    </submittedName>
</protein>
<evidence type="ECO:0000256" key="3">
    <source>
        <dbReference type="ARBA" id="ARBA00022475"/>
    </source>
</evidence>
<dbReference type="InterPro" id="IPR051393">
    <property type="entry name" value="ABC_transporter_permease"/>
</dbReference>
<dbReference type="SUPFAM" id="SSF161098">
    <property type="entry name" value="MetI-like"/>
    <property type="match status" value="1"/>
</dbReference>
<feature type="domain" description="ABC transmembrane type-1" evidence="8">
    <location>
        <begin position="69"/>
        <end position="284"/>
    </location>
</feature>
<evidence type="ECO:0000256" key="2">
    <source>
        <dbReference type="ARBA" id="ARBA00022448"/>
    </source>
</evidence>
<keyword evidence="3" id="KW-1003">Cell membrane</keyword>
<feature type="transmembrane region" description="Helical" evidence="7">
    <location>
        <begin position="72"/>
        <end position="94"/>
    </location>
</feature>
<evidence type="ECO:0000259" key="8">
    <source>
        <dbReference type="PROSITE" id="PS50928"/>
    </source>
</evidence>
<dbReference type="InterPro" id="IPR035906">
    <property type="entry name" value="MetI-like_sf"/>
</dbReference>
<evidence type="ECO:0000256" key="6">
    <source>
        <dbReference type="ARBA" id="ARBA00023136"/>
    </source>
</evidence>
<dbReference type="GO" id="GO:0055085">
    <property type="term" value="P:transmembrane transport"/>
    <property type="evidence" value="ECO:0007669"/>
    <property type="project" value="InterPro"/>
</dbReference>
<comment type="subcellular location">
    <subcellularLocation>
        <location evidence="1 7">Cell membrane</location>
        <topology evidence="1 7">Multi-pass membrane protein</topology>
    </subcellularLocation>
</comment>
<evidence type="ECO:0000256" key="7">
    <source>
        <dbReference type="RuleBase" id="RU363032"/>
    </source>
</evidence>
<keyword evidence="6 7" id="KW-0472">Membrane</keyword>
<dbReference type="CDD" id="cd06261">
    <property type="entry name" value="TM_PBP2"/>
    <property type="match status" value="1"/>
</dbReference>
<reference evidence="9 10" key="1">
    <citation type="submission" date="2018-06" db="EMBL/GenBank/DDBJ databases">
        <title>Whole Genome Sequence of an efficient microsymbiont, Rhizobium tropici.</title>
        <authorList>
            <person name="Srinivasan R."/>
            <person name="Singh H.V."/>
            <person name="Srivastava R."/>
            <person name="Kumari B."/>
            <person name="Radhakrishna A."/>
        </authorList>
    </citation>
    <scope>NUCLEOTIDE SEQUENCE [LARGE SCALE GENOMIC DNA]</scope>
    <source>
        <strain evidence="9 10">IGFRI Rhizo-19</strain>
    </source>
</reference>
<comment type="similarity">
    <text evidence="7">Belongs to the binding-protein-dependent transport system permease family.</text>
</comment>